<dbReference type="PANTHER" id="PTHR12741">
    <property type="entry name" value="LYST-INTERACTING PROTEIN LIP5 DOPAMINE RESPONSIVE PROTEIN DRG-1"/>
    <property type="match status" value="1"/>
</dbReference>
<dbReference type="GO" id="GO:0046527">
    <property type="term" value="F:glucosyltransferase activity"/>
    <property type="evidence" value="ECO:0007669"/>
    <property type="project" value="TreeGrafter"/>
</dbReference>
<evidence type="ECO:0000313" key="5">
    <source>
        <dbReference type="Proteomes" id="UP000054928"/>
    </source>
</evidence>
<name>A0A0P1AC55_PLAHL</name>
<evidence type="ECO:0000259" key="3">
    <source>
        <dbReference type="SMART" id="SM01205"/>
    </source>
</evidence>
<dbReference type="SMART" id="SM01205">
    <property type="entry name" value="FKS1_dom1"/>
    <property type="match status" value="1"/>
</dbReference>
<keyword evidence="2" id="KW-0812">Transmembrane</keyword>
<dbReference type="AlphaFoldDB" id="A0A0P1AC55"/>
<dbReference type="OrthoDB" id="1880850at2759"/>
<proteinExistence type="predicted"/>
<dbReference type="Proteomes" id="UP000054928">
    <property type="component" value="Unassembled WGS sequence"/>
</dbReference>
<feature type="region of interest" description="Disordered" evidence="1">
    <location>
        <begin position="96"/>
        <end position="115"/>
    </location>
</feature>
<feature type="transmembrane region" description="Helical" evidence="2">
    <location>
        <begin position="365"/>
        <end position="386"/>
    </location>
</feature>
<accession>A0A0P1AC55</accession>
<evidence type="ECO:0000256" key="2">
    <source>
        <dbReference type="SAM" id="Phobius"/>
    </source>
</evidence>
<dbReference type="EMBL" id="CCYD01000291">
    <property type="protein sequence ID" value="CEG37904.1"/>
    <property type="molecule type" value="Genomic_DNA"/>
</dbReference>
<dbReference type="InterPro" id="IPR026899">
    <property type="entry name" value="FKS1-like_dom1"/>
</dbReference>
<keyword evidence="2" id="KW-1133">Transmembrane helix</keyword>
<dbReference type="PANTHER" id="PTHR12741:SF48">
    <property type="entry name" value="1,3-BETA-GLUCAN SYNTHASE COMPONENT FKS1-RELATED"/>
    <property type="match status" value="1"/>
</dbReference>
<evidence type="ECO:0000256" key="1">
    <source>
        <dbReference type="SAM" id="MobiDB-lite"/>
    </source>
</evidence>
<dbReference type="RefSeq" id="XP_024574273.1">
    <property type="nucleotide sequence ID" value="XM_024723280.1"/>
</dbReference>
<dbReference type="GeneID" id="36401007"/>
<dbReference type="Pfam" id="PF14288">
    <property type="entry name" value="FKS1_dom1"/>
    <property type="match status" value="1"/>
</dbReference>
<keyword evidence="5" id="KW-1185">Reference proteome</keyword>
<evidence type="ECO:0000313" key="4">
    <source>
        <dbReference type="EMBL" id="CEG37904.1"/>
    </source>
</evidence>
<reference evidence="5" key="1">
    <citation type="submission" date="2014-09" db="EMBL/GenBank/DDBJ databases">
        <authorList>
            <person name="Sharma Rahul"/>
            <person name="Thines Marco"/>
        </authorList>
    </citation>
    <scope>NUCLEOTIDE SEQUENCE [LARGE SCALE GENOMIC DNA]</scope>
</reference>
<keyword evidence="2" id="KW-0472">Membrane</keyword>
<feature type="domain" description="1,3-beta-glucan synthase component FKS1-like" evidence="3">
    <location>
        <begin position="226"/>
        <end position="327"/>
    </location>
</feature>
<feature type="region of interest" description="Disordered" evidence="1">
    <location>
        <begin position="1"/>
        <end position="21"/>
    </location>
</feature>
<organism evidence="4 5">
    <name type="scientific">Plasmopara halstedii</name>
    <name type="common">Downy mildew of sunflower</name>
    <dbReference type="NCBI Taxonomy" id="4781"/>
    <lineage>
        <taxon>Eukaryota</taxon>
        <taxon>Sar</taxon>
        <taxon>Stramenopiles</taxon>
        <taxon>Oomycota</taxon>
        <taxon>Peronosporomycetes</taxon>
        <taxon>Peronosporales</taxon>
        <taxon>Peronosporaceae</taxon>
        <taxon>Plasmopara</taxon>
    </lineage>
</organism>
<sequence length="701" mass="78351">MARSSDGDSDDAMQHSKPLRQQKKLCDEAMELVNAGVAMQNASPPNTAGADAKLSRAVTLMEQALAIEYPTQEERDASQRLNNKMNRYVKMIRSQREKGATTGATGRGHNTKDNILPMDKLPATYNAVVELLTNSSAVGDVFQSLKTTFGFQEANVNNQKEHVLLMLTNFKLQEDEPNSNSEDHHHLDRQQELDMANKGIKRFHARIFANYIKWCKYVSTKPAFTSDPVVDIVLFFLIWGEAGNFRQMPECLCFLLHTLLPQASSRGGGKNPGDFLVEIIRPMYNEFKKDNDKKTAQGARAPHAEIRNYDDFNEFFWSKKCLKYNPTSIHEAFGEVDKKGRPKIIKKSFVEKRTWLRAIISFRRIFCFNCALFLAVCGFALNMVMYCPDTAILYGAELSNGDSRGFTVFGKNFTASDVTGVGSGDGAEDKSSSGDGPTCNQQMLATCLGMTYTSDIFDTIPIDFKALLQVVPFTDCVEKTTGRCGCYLDLIDNCFTETGQTLKVTEDELTFSSSSEFDQSMCVVNWRAAVESIIKKPGPGKLNCEICQLDIKALITNGKIGELISGLLSFGDGKPLETGDIDNPKRTDMGGLAMVGGGACLALVLACEFFNKISSRIASGYVGRSMPVPMRAYCRYTCFWLLLFACKLTFDYQYMIKALVETTLFIWYAKEDDYLPILCVYVRRTDFLLGLVGDFRLFCWI</sequence>
<dbReference type="GO" id="GO:0005886">
    <property type="term" value="C:plasma membrane"/>
    <property type="evidence" value="ECO:0007669"/>
    <property type="project" value="TreeGrafter"/>
</dbReference>
<protein>
    <recommendedName>
        <fullName evidence="3">1,3-beta-glucan synthase component FKS1-like domain-containing protein</fullName>
    </recommendedName>
</protein>